<evidence type="ECO:0000313" key="2">
    <source>
        <dbReference type="EMBL" id="SDZ60738.1"/>
    </source>
</evidence>
<dbReference type="OrthoDB" id="2969839at2"/>
<gene>
    <name evidence="2" type="ORF">SAMN05421736_12097</name>
</gene>
<dbReference type="EMBL" id="FNPI01000020">
    <property type="protein sequence ID" value="SDZ60738.1"/>
    <property type="molecule type" value="Genomic_DNA"/>
</dbReference>
<feature type="compositionally biased region" description="Polar residues" evidence="1">
    <location>
        <begin position="8"/>
        <end position="21"/>
    </location>
</feature>
<proteinExistence type="predicted"/>
<name>A0A1H3UED1_9BACI</name>
<sequence>MRMDKFSKNNQAYRGQFNGSSEQKFEMESRFPIYDDATRLFEKQQSHSVNKESVEEGLDTTEINNYQLIEEIIKLTHQCPIVFTSITDAETIFIWLNDDDIDIKNVIDDIAVKNCDAEIIIIDASKHNRSISNTHFNVKKGSEVALVLGFFCFYNQLSEEELIRQFHGHCALEPFRSLIEAYSLSNVEKWTELKQEKLLLIYQKLVNNKAIHHHLMMGQILNHANVVQAIRAIALLPVFNNFQTGFLPLSFDGQVNDSVPYDFDAFRLFDRMGKSIRCMTEKKCAVELQENNQSFRSLLYNVSFADRFDVDPFPLFIQK</sequence>
<evidence type="ECO:0000313" key="3">
    <source>
        <dbReference type="Proteomes" id="UP000198935"/>
    </source>
</evidence>
<protein>
    <submittedName>
        <fullName evidence="2">Uncharacterized protein</fullName>
    </submittedName>
</protein>
<evidence type="ECO:0000256" key="1">
    <source>
        <dbReference type="SAM" id="MobiDB-lite"/>
    </source>
</evidence>
<organism evidence="2 3">
    <name type="scientific">Evansella caseinilytica</name>
    <dbReference type="NCBI Taxonomy" id="1503961"/>
    <lineage>
        <taxon>Bacteria</taxon>
        <taxon>Bacillati</taxon>
        <taxon>Bacillota</taxon>
        <taxon>Bacilli</taxon>
        <taxon>Bacillales</taxon>
        <taxon>Bacillaceae</taxon>
        <taxon>Evansella</taxon>
    </lineage>
</organism>
<accession>A0A1H3UED1</accession>
<dbReference type="AlphaFoldDB" id="A0A1H3UED1"/>
<dbReference type="SUPFAM" id="SSF53706">
    <property type="entry name" value="Formate dehydrogenase/DMSO reductase, domains 1-3"/>
    <property type="match status" value="1"/>
</dbReference>
<reference evidence="3" key="1">
    <citation type="submission" date="2016-10" db="EMBL/GenBank/DDBJ databases">
        <authorList>
            <person name="Varghese N."/>
            <person name="Submissions S."/>
        </authorList>
    </citation>
    <scope>NUCLEOTIDE SEQUENCE [LARGE SCALE GENOMIC DNA]</scope>
    <source>
        <strain evidence="3">SP</strain>
    </source>
</reference>
<feature type="region of interest" description="Disordered" evidence="1">
    <location>
        <begin position="1"/>
        <end position="21"/>
    </location>
</feature>
<keyword evidence="3" id="KW-1185">Reference proteome</keyword>
<dbReference type="Proteomes" id="UP000198935">
    <property type="component" value="Unassembled WGS sequence"/>
</dbReference>
<dbReference type="Gene3D" id="3.40.228.10">
    <property type="entry name" value="Dimethylsulfoxide Reductase, domain 2"/>
    <property type="match status" value="1"/>
</dbReference>